<dbReference type="InterPro" id="IPR039686">
    <property type="entry name" value="FANCM/Mph1-like_ID"/>
</dbReference>
<evidence type="ECO:0000256" key="11">
    <source>
        <dbReference type="ARBA" id="ARBA00023242"/>
    </source>
</evidence>
<evidence type="ECO:0000256" key="5">
    <source>
        <dbReference type="ARBA" id="ARBA00022741"/>
    </source>
</evidence>
<evidence type="ECO:0000256" key="4">
    <source>
        <dbReference type="ARBA" id="ARBA00011390"/>
    </source>
</evidence>
<evidence type="ECO:0000256" key="2">
    <source>
        <dbReference type="ARBA" id="ARBA00004123"/>
    </source>
</evidence>
<keyword evidence="9" id="KW-0067">ATP-binding</keyword>
<dbReference type="InterPro" id="IPR044749">
    <property type="entry name" value="FANCM_DEXDc"/>
</dbReference>
<evidence type="ECO:0000256" key="14">
    <source>
        <dbReference type="SAM" id="MobiDB-lite"/>
    </source>
</evidence>
<sequence length="1364" mass="152313">MPPRKKRIVTVHSSSDRENGPSEPELKSAKERKPTSRKSVDPTDPDGPPPKKPRGRPRKGAVPDEDGDLSVQKPKRKPRKRPGEDEGEQDDLPDRPAKKQKNNTYEPTEGDLQEIYLTQLPQEDPSPPWKIRGPIWQKQKEQKPPPRPPVFYKPPAPPPAPIVRAEVASRPVPAHHSPQQPPQSPVQHVKAVKIPHQTPKDRQQRIGNPMPFYSSPFSPPKEPQNSSSRRSTPLGSPLSKANSKIPREVPCKHHQQEANSRLSSRPIVDKAGADMELDPADFSSSPPSLPKTTTNATHAERLLPNEADGRSSPVADENVPPVVPEDFSSSPPCASKTASDREEFDDDEFDDIDESLLQHLVSQGPSVNSKPSKVAPPTTNGGAQEVDPELVGLPSGAFSLSSMASPELQRAARAQREAILISSQEMRPPGVPQRLAAPLNGLRQTTLFGGSSATVPQSQVNKRQSWPAARKSEPPTHHKIDLEAMKTWVYPTNLGKIRDYQFNIVHRGLFHNLLVALPTGLGKTFIAATIMLNFLRWTTEAQIVFVAPTKPLVAQQVEACLGIAGIPRSQSTMLTGNVDTGLRAEEWMTKRVFFMTPQTMINDLKTGSCDAKKIVLLVVDEAHRATGAYAYVEIVKFIRRFNPSFRVLALTATPGPNVEMVQKVIDGLEISRVEIRMENSMDIQPFVHKREVEKKVLRDNKDLLVVKDLLSKAIQPVLDKLNQQNAYWSRDPLNISLYGLTQSRLNWSRSDAGRKAPGPLKGMVNAIFVTLTKFGRGMDLLKYHGIRPFYRILCDFKNDATTKYAQQITKNPNFEKLMNLLKEWTAKPDYLGHPKLEYLRQHVLNHFLDAGDGSGPQGGGASQTKVMVFAHWRDSAEDIVRVLKLNEPMIRPHVFVGQAATKTSEAMDQRRQEEVVKQFKAGVYNTLVATSIGEEGLDIGEVDLIVCYDQKASPIRMLQRMGRTGRKRQGNILLLQMEGKEENDALQAKDAYEKMQDKISKGDEFNFHTDIARRIVPIEINPVVEMKHIEIPIENSQPELPVPRAGKRGKTKRPPKKFQMPGGVVTGFVTAARMNGESDDEGQSRTKKRKKASVIDEPEPMAAIDEVFLNAKQERELQTYYQRIDDADDDREIAPPVLKLHPEQQRQACRTRYVSTHSRLTTSFVDMVNRMHLMDKSNAQDLENRFKSNLHMSDLEAGMSADEVSDELAEDDEDEGFEHPAGITPKHSHRRVMDEVGEGASSSPPPTDPRMRFRSQAIDLGTQDTEGEDEFEDYQLDSELADFIADDADPVDTFSSSLPSIKATVRHTKLFTSSQKDQEDSDDDDLPDISQLVRRKNPEPPRKTASKAMISDSEDEDSEGRGGD</sequence>
<dbReference type="InterPro" id="IPR027417">
    <property type="entry name" value="P-loop_NTPase"/>
</dbReference>
<feature type="region of interest" description="Disordered" evidence="14">
    <location>
        <begin position="1"/>
        <end position="387"/>
    </location>
</feature>
<feature type="compositionally biased region" description="Polar residues" evidence="14">
    <location>
        <begin position="360"/>
        <end position="382"/>
    </location>
</feature>
<keyword evidence="7" id="KW-0378">Hydrolase</keyword>
<evidence type="ECO:0000256" key="1">
    <source>
        <dbReference type="ARBA" id="ARBA00003813"/>
    </source>
</evidence>
<feature type="compositionally biased region" description="Low complexity" evidence="14">
    <location>
        <begin position="283"/>
        <end position="294"/>
    </location>
</feature>
<keyword evidence="18" id="KW-1185">Reference proteome</keyword>
<feature type="compositionally biased region" description="Pro residues" evidence="14">
    <location>
        <begin position="145"/>
        <end position="161"/>
    </location>
</feature>
<dbReference type="SMART" id="SM00487">
    <property type="entry name" value="DEXDc"/>
    <property type="match status" value="1"/>
</dbReference>
<feature type="region of interest" description="Disordered" evidence="14">
    <location>
        <begin position="1074"/>
        <end position="1094"/>
    </location>
</feature>
<gene>
    <name evidence="17" type="primary">MPH1</name>
    <name evidence="17" type="ORF">SLS56_010685</name>
</gene>
<keyword evidence="5" id="KW-0547">Nucleotide-binding</keyword>
<accession>A0ABR3SFA0</accession>
<comment type="similarity">
    <text evidence="3 13">Belongs to the DEAD box helicase family. DEAH subfamily. FANCM sub-subfamily.</text>
</comment>
<comment type="function">
    <text evidence="1 13">ATP-dependent DNA helicase involved in DNA damage repair by homologous recombination and in genome maintenance. Capable of unwinding D-loops. Plays a role in limiting crossover recombinants during mitotic DNA double-strand break (DSB) repair. Component of a FANCM-MHF complex which promotes gene conversion at blocked replication forks, probably by reversal of the stalled fork.</text>
</comment>
<dbReference type="CDD" id="cd18033">
    <property type="entry name" value="DEXDc_FANCM"/>
    <property type="match status" value="1"/>
</dbReference>
<dbReference type="InterPro" id="IPR014001">
    <property type="entry name" value="Helicase_ATP-bd"/>
</dbReference>
<dbReference type="Gene3D" id="1.20.1320.20">
    <property type="entry name" value="hef helicase domain"/>
    <property type="match status" value="1"/>
</dbReference>
<feature type="region of interest" description="Disordered" evidence="14">
    <location>
        <begin position="1037"/>
        <end position="1062"/>
    </location>
</feature>
<organism evidence="17 18">
    <name type="scientific">Neofusicoccum ribis</name>
    <dbReference type="NCBI Taxonomy" id="45134"/>
    <lineage>
        <taxon>Eukaryota</taxon>
        <taxon>Fungi</taxon>
        <taxon>Dikarya</taxon>
        <taxon>Ascomycota</taxon>
        <taxon>Pezizomycotina</taxon>
        <taxon>Dothideomycetes</taxon>
        <taxon>Dothideomycetes incertae sedis</taxon>
        <taxon>Botryosphaeriales</taxon>
        <taxon>Botryosphaeriaceae</taxon>
        <taxon>Neofusicoccum</taxon>
    </lineage>
</organism>
<comment type="subcellular location">
    <subcellularLocation>
        <location evidence="2 13">Nucleus</location>
    </subcellularLocation>
</comment>
<feature type="compositionally biased region" description="Basic residues" evidence="14">
    <location>
        <begin position="1045"/>
        <end position="1056"/>
    </location>
</feature>
<dbReference type="CDD" id="cd12091">
    <property type="entry name" value="FANCM_ID"/>
    <property type="match status" value="1"/>
</dbReference>
<proteinExistence type="inferred from homology"/>
<dbReference type="EC" id="3.6.4.12" evidence="13"/>
<dbReference type="Gene3D" id="3.40.50.300">
    <property type="entry name" value="P-loop containing nucleotide triphosphate hydrolases"/>
    <property type="match status" value="2"/>
</dbReference>
<dbReference type="EMBL" id="JAJVDC020000215">
    <property type="protein sequence ID" value="KAL1618100.1"/>
    <property type="molecule type" value="Genomic_DNA"/>
</dbReference>
<evidence type="ECO:0000256" key="10">
    <source>
        <dbReference type="ARBA" id="ARBA00023204"/>
    </source>
</evidence>
<feature type="compositionally biased region" description="Basic and acidic residues" evidence="14">
    <location>
        <begin position="245"/>
        <end position="256"/>
    </location>
</feature>
<dbReference type="InterPro" id="IPR001650">
    <property type="entry name" value="Helicase_C-like"/>
</dbReference>
<evidence type="ECO:0000256" key="8">
    <source>
        <dbReference type="ARBA" id="ARBA00022806"/>
    </source>
</evidence>
<keyword evidence="6" id="KW-0227">DNA damage</keyword>
<dbReference type="PANTHER" id="PTHR14025">
    <property type="entry name" value="FANCONI ANEMIA GROUP M FANCM FAMILY MEMBER"/>
    <property type="match status" value="1"/>
</dbReference>
<dbReference type="SUPFAM" id="SSF52540">
    <property type="entry name" value="P-loop containing nucleoside triphosphate hydrolases"/>
    <property type="match status" value="1"/>
</dbReference>
<feature type="compositionally biased region" description="Basic and acidic residues" evidence="14">
    <location>
        <begin position="14"/>
        <end position="41"/>
    </location>
</feature>
<feature type="domain" description="Helicase ATP-binding" evidence="15">
    <location>
        <begin position="504"/>
        <end position="672"/>
    </location>
</feature>
<feature type="compositionally biased region" description="Polar residues" evidence="14">
    <location>
        <begin position="449"/>
        <end position="464"/>
    </location>
</feature>
<evidence type="ECO:0000256" key="3">
    <source>
        <dbReference type="ARBA" id="ARBA00009889"/>
    </source>
</evidence>
<feature type="region of interest" description="Disordered" evidence="14">
    <location>
        <begin position="449"/>
        <end position="475"/>
    </location>
</feature>
<protein>
    <recommendedName>
        <fullName evidence="13">ATP-dependent DNA helicase</fullName>
        <ecNumber evidence="13">3.6.4.12</ecNumber>
    </recommendedName>
</protein>
<feature type="compositionally biased region" description="Acidic residues" evidence="14">
    <location>
        <begin position="342"/>
        <end position="354"/>
    </location>
</feature>
<evidence type="ECO:0000256" key="7">
    <source>
        <dbReference type="ARBA" id="ARBA00022801"/>
    </source>
</evidence>
<dbReference type="SMART" id="SM00490">
    <property type="entry name" value="HELICc"/>
    <property type="match status" value="1"/>
</dbReference>
<feature type="compositionally biased region" description="Basic and acidic residues" evidence="14">
    <location>
        <begin position="298"/>
        <end position="309"/>
    </location>
</feature>
<keyword evidence="10" id="KW-0234">DNA repair</keyword>
<evidence type="ECO:0000313" key="17">
    <source>
        <dbReference type="EMBL" id="KAL1618100.1"/>
    </source>
</evidence>
<evidence type="ECO:0000313" key="18">
    <source>
        <dbReference type="Proteomes" id="UP001521116"/>
    </source>
</evidence>
<dbReference type="PROSITE" id="PS51192">
    <property type="entry name" value="HELICASE_ATP_BIND_1"/>
    <property type="match status" value="1"/>
</dbReference>
<feature type="region of interest" description="Disordered" evidence="14">
    <location>
        <begin position="1201"/>
        <end position="1252"/>
    </location>
</feature>
<dbReference type="Proteomes" id="UP001521116">
    <property type="component" value="Unassembled WGS sequence"/>
</dbReference>
<keyword evidence="8 17" id="KW-0347">Helicase</keyword>
<keyword evidence="11" id="KW-0539">Nucleus</keyword>
<feature type="compositionally biased region" description="Polar residues" evidence="14">
    <location>
        <begin position="224"/>
        <end position="242"/>
    </location>
</feature>
<evidence type="ECO:0000256" key="9">
    <source>
        <dbReference type="ARBA" id="ARBA00022840"/>
    </source>
</evidence>
<evidence type="ECO:0000256" key="6">
    <source>
        <dbReference type="ARBA" id="ARBA00022763"/>
    </source>
</evidence>
<name>A0ABR3SFA0_9PEZI</name>
<comment type="caution">
    <text evidence="17">The sequence shown here is derived from an EMBL/GenBank/DDBJ whole genome shotgun (WGS) entry which is preliminary data.</text>
</comment>
<dbReference type="CDD" id="cd18801">
    <property type="entry name" value="SF2_C_FANCM_Hef"/>
    <property type="match status" value="1"/>
</dbReference>
<dbReference type="GO" id="GO:0004386">
    <property type="term" value="F:helicase activity"/>
    <property type="evidence" value="ECO:0007669"/>
    <property type="project" value="UniProtKB-KW"/>
</dbReference>
<evidence type="ECO:0000256" key="12">
    <source>
        <dbReference type="ARBA" id="ARBA00047995"/>
    </source>
</evidence>
<feature type="region of interest" description="Disordered" evidence="14">
    <location>
        <begin position="1289"/>
        <end position="1364"/>
    </location>
</feature>
<dbReference type="InterPro" id="IPR006935">
    <property type="entry name" value="Helicase/UvrB_N"/>
</dbReference>
<dbReference type="Pfam" id="PF04851">
    <property type="entry name" value="ResIII"/>
    <property type="match status" value="1"/>
</dbReference>
<comment type="catalytic activity">
    <reaction evidence="12 13">
        <text>ATP + H2O = ADP + phosphate + H(+)</text>
        <dbReference type="Rhea" id="RHEA:13065"/>
        <dbReference type="ChEBI" id="CHEBI:15377"/>
        <dbReference type="ChEBI" id="CHEBI:15378"/>
        <dbReference type="ChEBI" id="CHEBI:30616"/>
        <dbReference type="ChEBI" id="CHEBI:43474"/>
        <dbReference type="ChEBI" id="CHEBI:456216"/>
        <dbReference type="EC" id="3.6.4.12"/>
    </reaction>
</comment>
<feature type="compositionally biased region" description="Acidic residues" evidence="14">
    <location>
        <begin position="1203"/>
        <end position="1216"/>
    </location>
</feature>
<reference evidence="17 18" key="1">
    <citation type="submission" date="2024-02" db="EMBL/GenBank/DDBJ databases">
        <title>De novo assembly and annotation of 12 fungi associated with fruit tree decline syndrome in Ontario, Canada.</title>
        <authorList>
            <person name="Sulman M."/>
            <person name="Ellouze W."/>
            <person name="Ilyukhin E."/>
        </authorList>
    </citation>
    <scope>NUCLEOTIDE SEQUENCE [LARGE SCALE GENOMIC DNA]</scope>
    <source>
        <strain evidence="17 18">M1-105</strain>
    </source>
</reference>
<feature type="domain" description="Helicase C-terminal" evidence="16">
    <location>
        <begin position="838"/>
        <end position="1013"/>
    </location>
</feature>
<evidence type="ECO:0000259" key="16">
    <source>
        <dbReference type="PROSITE" id="PS51194"/>
    </source>
</evidence>
<dbReference type="PROSITE" id="PS51194">
    <property type="entry name" value="HELICASE_CTER"/>
    <property type="match status" value="1"/>
</dbReference>
<comment type="subunit">
    <text evidence="4 13">Interacts with the MHF histone-fold complex to form the FANCM-MHF complex.</text>
</comment>
<dbReference type="Pfam" id="PF00271">
    <property type="entry name" value="Helicase_C"/>
    <property type="match status" value="1"/>
</dbReference>
<evidence type="ECO:0000259" key="15">
    <source>
        <dbReference type="PROSITE" id="PS51192"/>
    </source>
</evidence>
<dbReference type="PANTHER" id="PTHR14025:SF20">
    <property type="entry name" value="FANCONI ANEMIA GROUP M PROTEIN"/>
    <property type="match status" value="1"/>
</dbReference>
<evidence type="ECO:0000256" key="13">
    <source>
        <dbReference type="RuleBase" id="RU367027"/>
    </source>
</evidence>